<gene>
    <name evidence="1" type="ORF">CLODIP_2_CD08106</name>
</gene>
<dbReference type="Proteomes" id="UP000494165">
    <property type="component" value="Unassembled WGS sequence"/>
</dbReference>
<accession>A0A8S1CDA6</accession>
<protein>
    <submittedName>
        <fullName evidence="1">Uncharacterized protein</fullName>
    </submittedName>
</protein>
<organism evidence="1 2">
    <name type="scientific">Cloeon dipterum</name>
    <dbReference type="NCBI Taxonomy" id="197152"/>
    <lineage>
        <taxon>Eukaryota</taxon>
        <taxon>Metazoa</taxon>
        <taxon>Ecdysozoa</taxon>
        <taxon>Arthropoda</taxon>
        <taxon>Hexapoda</taxon>
        <taxon>Insecta</taxon>
        <taxon>Pterygota</taxon>
        <taxon>Palaeoptera</taxon>
        <taxon>Ephemeroptera</taxon>
        <taxon>Pisciforma</taxon>
        <taxon>Baetidae</taxon>
        <taxon>Cloeon</taxon>
    </lineage>
</organism>
<dbReference type="EMBL" id="CADEPI010000036">
    <property type="protein sequence ID" value="CAB3368244.1"/>
    <property type="molecule type" value="Genomic_DNA"/>
</dbReference>
<keyword evidence="2" id="KW-1185">Reference proteome</keyword>
<name>A0A8S1CDA6_9INSE</name>
<evidence type="ECO:0000313" key="2">
    <source>
        <dbReference type="Proteomes" id="UP000494165"/>
    </source>
</evidence>
<dbReference type="AlphaFoldDB" id="A0A8S1CDA6"/>
<sequence>MPHIRPHELVTLQHAEHMRFYELVETQQRQFISNGVNGGPRGGGVPIKRCNYVPIISVAHGGREGALKKCWAGGIIKLIRPCMTCRPVAPQVEGWNCGGWRRQRPRGMRQVGVKSDDRATAASLATAMKRSPLHSLLAVVCGLLLLQGAHSTQGSASVRSICIQSDGLPTPLRGFCNWLYSSEEGLPVRRAPAQQLFKVPRRFMAEAAELEPVEPPVVPRQDRYSQEPSSWETIKRQDNNHMFLRFGRRRK</sequence>
<comment type="caution">
    <text evidence="1">The sequence shown here is derived from an EMBL/GenBank/DDBJ whole genome shotgun (WGS) entry which is preliminary data.</text>
</comment>
<reference evidence="1 2" key="1">
    <citation type="submission" date="2020-04" db="EMBL/GenBank/DDBJ databases">
        <authorList>
            <person name="Alioto T."/>
            <person name="Alioto T."/>
            <person name="Gomez Garrido J."/>
        </authorList>
    </citation>
    <scope>NUCLEOTIDE SEQUENCE [LARGE SCALE GENOMIC DNA]</scope>
</reference>
<proteinExistence type="predicted"/>
<evidence type="ECO:0000313" key="1">
    <source>
        <dbReference type="EMBL" id="CAB3368244.1"/>
    </source>
</evidence>